<evidence type="ECO:0000313" key="2">
    <source>
        <dbReference type="EMBL" id="TNV83366.1"/>
    </source>
</evidence>
<sequence>MILILSIALQIAQDVSSLFNLILGLILLHFLNCKIRLIFAILYQHIINHHENFQLILIKDIGIYSKKTILAIFFYKVISSRYLLFLTLKGYSY</sequence>
<feature type="transmembrane region" description="Helical" evidence="1">
    <location>
        <begin position="68"/>
        <end position="88"/>
    </location>
</feature>
<name>A0A8J8P0E5_HALGN</name>
<evidence type="ECO:0000313" key="3">
    <source>
        <dbReference type="Proteomes" id="UP000785679"/>
    </source>
</evidence>
<keyword evidence="1" id="KW-0812">Transmembrane</keyword>
<dbReference type="Proteomes" id="UP000785679">
    <property type="component" value="Unassembled WGS sequence"/>
</dbReference>
<reference evidence="2" key="1">
    <citation type="submission" date="2019-06" db="EMBL/GenBank/DDBJ databases">
        <authorList>
            <person name="Zheng W."/>
        </authorList>
    </citation>
    <scope>NUCLEOTIDE SEQUENCE</scope>
    <source>
        <strain evidence="2">QDHG01</strain>
    </source>
</reference>
<gene>
    <name evidence="2" type="ORF">FGO68_gene9063</name>
</gene>
<organism evidence="2 3">
    <name type="scientific">Halteria grandinella</name>
    <dbReference type="NCBI Taxonomy" id="5974"/>
    <lineage>
        <taxon>Eukaryota</taxon>
        <taxon>Sar</taxon>
        <taxon>Alveolata</taxon>
        <taxon>Ciliophora</taxon>
        <taxon>Intramacronucleata</taxon>
        <taxon>Spirotrichea</taxon>
        <taxon>Stichotrichia</taxon>
        <taxon>Sporadotrichida</taxon>
        <taxon>Halteriidae</taxon>
        <taxon>Halteria</taxon>
    </lineage>
</organism>
<keyword evidence="1" id="KW-0472">Membrane</keyword>
<keyword evidence="3" id="KW-1185">Reference proteome</keyword>
<accession>A0A8J8P0E5</accession>
<proteinExistence type="predicted"/>
<evidence type="ECO:0000256" key="1">
    <source>
        <dbReference type="SAM" id="Phobius"/>
    </source>
</evidence>
<dbReference type="EMBL" id="RRYP01003899">
    <property type="protein sequence ID" value="TNV83366.1"/>
    <property type="molecule type" value="Genomic_DNA"/>
</dbReference>
<protein>
    <submittedName>
        <fullName evidence="2">Uncharacterized protein</fullName>
    </submittedName>
</protein>
<keyword evidence="1" id="KW-1133">Transmembrane helix</keyword>
<dbReference type="AlphaFoldDB" id="A0A8J8P0E5"/>
<comment type="caution">
    <text evidence="2">The sequence shown here is derived from an EMBL/GenBank/DDBJ whole genome shotgun (WGS) entry which is preliminary data.</text>
</comment>